<accession>A0A433QWF7</accession>
<feature type="compositionally biased region" description="Acidic residues" evidence="1">
    <location>
        <begin position="72"/>
        <end position="84"/>
    </location>
</feature>
<evidence type="ECO:0000313" key="2">
    <source>
        <dbReference type="EMBL" id="RUS34129.1"/>
    </source>
</evidence>
<feature type="region of interest" description="Disordered" evidence="1">
    <location>
        <begin position="40"/>
        <end position="102"/>
    </location>
</feature>
<keyword evidence="3" id="KW-1185">Reference proteome</keyword>
<protein>
    <submittedName>
        <fullName evidence="2">Uncharacterized protein</fullName>
    </submittedName>
</protein>
<dbReference type="AlphaFoldDB" id="A0A433QWF7"/>
<gene>
    <name evidence="2" type="ORF">BC938DRAFT_482325</name>
</gene>
<organism evidence="2 3">
    <name type="scientific">Jimgerdemannia flammicorona</name>
    <dbReference type="NCBI Taxonomy" id="994334"/>
    <lineage>
        <taxon>Eukaryota</taxon>
        <taxon>Fungi</taxon>
        <taxon>Fungi incertae sedis</taxon>
        <taxon>Mucoromycota</taxon>
        <taxon>Mucoromycotina</taxon>
        <taxon>Endogonomycetes</taxon>
        <taxon>Endogonales</taxon>
        <taxon>Endogonaceae</taxon>
        <taxon>Jimgerdemannia</taxon>
    </lineage>
</organism>
<feature type="compositionally biased region" description="Basic and acidic residues" evidence="1">
    <location>
        <begin position="85"/>
        <end position="102"/>
    </location>
</feature>
<name>A0A433QWF7_9FUNG</name>
<dbReference type="Proteomes" id="UP000274822">
    <property type="component" value="Unassembled WGS sequence"/>
</dbReference>
<proteinExistence type="predicted"/>
<feature type="compositionally biased region" description="Basic and acidic residues" evidence="1">
    <location>
        <begin position="54"/>
        <end position="70"/>
    </location>
</feature>
<evidence type="ECO:0000256" key="1">
    <source>
        <dbReference type="SAM" id="MobiDB-lite"/>
    </source>
</evidence>
<reference evidence="2 3" key="1">
    <citation type="journal article" date="2018" name="New Phytol.">
        <title>Phylogenomics of Endogonaceae and evolution of mycorrhizas within Mucoromycota.</title>
        <authorList>
            <person name="Chang Y."/>
            <person name="Desiro A."/>
            <person name="Na H."/>
            <person name="Sandor L."/>
            <person name="Lipzen A."/>
            <person name="Clum A."/>
            <person name="Barry K."/>
            <person name="Grigoriev I.V."/>
            <person name="Martin F.M."/>
            <person name="Stajich J.E."/>
            <person name="Smith M.E."/>
            <person name="Bonito G."/>
            <person name="Spatafora J.W."/>
        </authorList>
    </citation>
    <scope>NUCLEOTIDE SEQUENCE [LARGE SCALE GENOMIC DNA]</scope>
    <source>
        <strain evidence="2 3">AD002</strain>
    </source>
</reference>
<sequence length="113" mass="12640">MPPLLSPRIPINMEEGSELVEVPKGATNVAAATYLRRRQDSRGVLQNSPSVYRGPERFRTRTNEVHRATPSEDAEATDDDSLDDESAKAKKAESKRHEDKKAKRALEVLRVLS</sequence>
<dbReference type="EMBL" id="RBNJ01000721">
    <property type="protein sequence ID" value="RUS34129.1"/>
    <property type="molecule type" value="Genomic_DNA"/>
</dbReference>
<evidence type="ECO:0000313" key="3">
    <source>
        <dbReference type="Proteomes" id="UP000274822"/>
    </source>
</evidence>
<comment type="caution">
    <text evidence="2">The sequence shown here is derived from an EMBL/GenBank/DDBJ whole genome shotgun (WGS) entry which is preliminary data.</text>
</comment>